<evidence type="ECO:0000313" key="8">
    <source>
        <dbReference type="Proteomes" id="UP000053831"/>
    </source>
</evidence>
<evidence type="ECO:0000256" key="4">
    <source>
        <dbReference type="ARBA" id="ARBA00022989"/>
    </source>
</evidence>
<name>A0A0N0RU50_ESCWE</name>
<keyword evidence="2" id="KW-0813">Transport</keyword>
<evidence type="ECO:0000256" key="1">
    <source>
        <dbReference type="ARBA" id="ARBA00004141"/>
    </source>
</evidence>
<evidence type="ECO:0000256" key="2">
    <source>
        <dbReference type="ARBA" id="ARBA00022448"/>
    </source>
</evidence>
<accession>A0A0N0RU50</accession>
<keyword evidence="3 6" id="KW-0812">Transmembrane</keyword>
<feature type="transmembrane region" description="Helical" evidence="6">
    <location>
        <begin position="115"/>
        <end position="135"/>
    </location>
</feature>
<feature type="transmembrane region" description="Helical" evidence="6">
    <location>
        <begin position="82"/>
        <end position="103"/>
    </location>
</feature>
<feature type="transmembrane region" description="Helical" evidence="6">
    <location>
        <begin position="204"/>
        <end position="225"/>
    </location>
</feature>
<protein>
    <submittedName>
        <fullName evidence="7">Choline transport protein</fullName>
    </submittedName>
</protein>
<keyword evidence="8" id="KW-1185">Reference proteome</keyword>
<dbReference type="GO" id="GO:0006865">
    <property type="term" value="P:amino acid transport"/>
    <property type="evidence" value="ECO:0007669"/>
    <property type="project" value="InterPro"/>
</dbReference>
<evidence type="ECO:0000256" key="6">
    <source>
        <dbReference type="SAM" id="Phobius"/>
    </source>
</evidence>
<feature type="transmembrane region" description="Helical" evidence="6">
    <location>
        <begin position="304"/>
        <end position="331"/>
    </location>
</feature>
<organism evidence="7 8">
    <name type="scientific">Escovopsis weberi</name>
    <dbReference type="NCBI Taxonomy" id="150374"/>
    <lineage>
        <taxon>Eukaryota</taxon>
        <taxon>Fungi</taxon>
        <taxon>Dikarya</taxon>
        <taxon>Ascomycota</taxon>
        <taxon>Pezizomycotina</taxon>
        <taxon>Sordariomycetes</taxon>
        <taxon>Hypocreomycetidae</taxon>
        <taxon>Hypocreales</taxon>
        <taxon>Hypocreaceae</taxon>
        <taxon>Escovopsis</taxon>
    </lineage>
</organism>
<proteinExistence type="predicted"/>
<dbReference type="PANTHER" id="PTHR45649">
    <property type="entry name" value="AMINO-ACID PERMEASE BAT1"/>
    <property type="match status" value="1"/>
</dbReference>
<evidence type="ECO:0000313" key="7">
    <source>
        <dbReference type="EMBL" id="KOS22503.1"/>
    </source>
</evidence>
<dbReference type="InterPro" id="IPR002293">
    <property type="entry name" value="AA/rel_permease1"/>
</dbReference>
<dbReference type="InterPro" id="IPR004840">
    <property type="entry name" value="Amino_acid_permease_CS"/>
</dbReference>
<comment type="caution">
    <text evidence="7">The sequence shown here is derived from an EMBL/GenBank/DDBJ whole genome shotgun (WGS) entry which is preliminary data.</text>
</comment>
<gene>
    <name evidence="7" type="ORF">ESCO_002291</name>
</gene>
<feature type="transmembrane region" description="Helical" evidence="6">
    <location>
        <begin position="47"/>
        <end position="70"/>
    </location>
</feature>
<evidence type="ECO:0000256" key="3">
    <source>
        <dbReference type="ARBA" id="ARBA00022692"/>
    </source>
</evidence>
<reference evidence="7 8" key="1">
    <citation type="submission" date="2015-07" db="EMBL/GenBank/DDBJ databases">
        <title>The genome of the fungus Escovopsis weberi, a specialized disease agent of ant agriculture.</title>
        <authorList>
            <person name="de Man T.J."/>
            <person name="Stajich J.E."/>
            <person name="Kubicek C.P."/>
            <person name="Chenthamara K."/>
            <person name="Atanasova L."/>
            <person name="Druzhinina I.S."/>
            <person name="Birnbaum S."/>
            <person name="Barribeau S.M."/>
            <person name="Teiling C."/>
            <person name="Suen G."/>
            <person name="Currie C."/>
            <person name="Gerardo N.M."/>
        </authorList>
    </citation>
    <scope>NUCLEOTIDE SEQUENCE [LARGE SCALE GENOMIC DNA]</scope>
</reference>
<dbReference type="Proteomes" id="UP000053831">
    <property type="component" value="Unassembled WGS sequence"/>
</dbReference>
<keyword evidence="4 6" id="KW-1133">Transmembrane helix</keyword>
<dbReference type="AlphaFoldDB" id="A0A0N0RU50"/>
<dbReference type="Pfam" id="PF13520">
    <property type="entry name" value="AA_permease_2"/>
    <property type="match status" value="1"/>
</dbReference>
<feature type="transmembrane region" description="Helical" evidence="6">
    <location>
        <begin position="163"/>
        <end position="183"/>
    </location>
</feature>
<feature type="transmembrane region" description="Helical" evidence="6">
    <location>
        <begin position="352"/>
        <end position="376"/>
    </location>
</feature>
<dbReference type="GO" id="GO:0022857">
    <property type="term" value="F:transmembrane transporter activity"/>
    <property type="evidence" value="ECO:0007669"/>
    <property type="project" value="InterPro"/>
</dbReference>
<dbReference type="OrthoDB" id="2417308at2759"/>
<dbReference type="PROSITE" id="PS00218">
    <property type="entry name" value="AMINO_ACID_PERMEASE_1"/>
    <property type="match status" value="1"/>
</dbReference>
<feature type="transmembrane region" description="Helical" evidence="6">
    <location>
        <begin position="388"/>
        <end position="407"/>
    </location>
</feature>
<evidence type="ECO:0000256" key="5">
    <source>
        <dbReference type="ARBA" id="ARBA00023136"/>
    </source>
</evidence>
<dbReference type="STRING" id="150374.A0A0N0RU50"/>
<dbReference type="EMBL" id="LGSR01000006">
    <property type="protein sequence ID" value="KOS22503.1"/>
    <property type="molecule type" value="Genomic_DNA"/>
</dbReference>
<dbReference type="GO" id="GO:0016020">
    <property type="term" value="C:membrane"/>
    <property type="evidence" value="ECO:0007669"/>
    <property type="project" value="UniProtKB-SubCell"/>
</dbReference>
<feature type="transmembrane region" description="Helical" evidence="6">
    <location>
        <begin position="12"/>
        <end position="35"/>
    </location>
</feature>
<comment type="subcellular location">
    <subcellularLocation>
        <location evidence="1">Membrane</location>
        <topology evidence="1">Multi-pass membrane protein</topology>
    </subcellularLocation>
</comment>
<sequence>MSSGLPNGGPVAILWGLVVVTICNVCVALSMGELCSSMPTALGQAFWVSRLAAASSNAFMTELILAAKLMFDEDRDDDSKGWVQLLIYIGVTVLCTAVNHFGCRIEKFLPWFNRIMGVWYMAIFLMIGLALLISVGTNPDKHFQSAEFVFGRWINETGWPDGVTWFLGLVQAAYGLIAFDSVIHMVEEIPAPRRNGPKMMYMSVICGAVTGFVFMAICLSCIQSLDEVLTSPVGFPFSQIIQDAIGLHGASVLLSLFICNGMGQAVSVSTSASRLTWSFARDGGIPFSGFFWEVDPRWQAPTRALWLQAAVVSAIGAILSVSTIALTISYAMPIAVLLRVGRDKSPPGEFRLGKLAVGINVVSIVYCAITSVFFLFPSRPGPAVDEMNYAVAIFGVMMIIALGFWSVQGRTSYMFMEVEDAGKHSRAARQPMSEEGLIEPAM</sequence>
<dbReference type="PANTHER" id="PTHR45649:SF22">
    <property type="entry name" value="TRANSPORTER, PUTATIVE (EUROFUNG)-RELATED"/>
    <property type="match status" value="1"/>
</dbReference>
<keyword evidence="5 6" id="KW-0472">Membrane</keyword>
<dbReference type="Gene3D" id="1.20.1740.10">
    <property type="entry name" value="Amino acid/polyamine transporter I"/>
    <property type="match status" value="1"/>
</dbReference>
<dbReference type="PIRSF" id="PIRSF006060">
    <property type="entry name" value="AA_transporter"/>
    <property type="match status" value="1"/>
</dbReference>